<feature type="active site" evidence="12">
    <location>
        <position position="113"/>
    </location>
</feature>
<sequence>MNKSFILSTGSYLPRKMLSNNEIASIVETSDEWIRQRTGIVQRHIADEGELTSDLAVNAAKSAIEKAKISVDEIDLIIVATTTPDKTFPSCATIVQSKLKCKNAFAFDVQAACSGFIYAVTVADSLIKSNNRIKYALVIGAEIMSRIVDWENRSTCVLFGDGAGAVIMKSACHFNVIPTNDADTWVAEKGVTKGIISTSLYSDGNVDILCTNGGISSTGDSGKICMNGREVFKHAVDKLTASVEETLKCNNLKITDIDWLIPHQANIRIIEAVVKKLDFPIEKVINTVDKHANTSAASIPLALDYAIQESKIKSGNLVLLISIGAGLTWGSVLLHY</sequence>
<dbReference type="AlphaFoldDB" id="A0AAT9GDV3"/>
<feature type="active site" evidence="12">
    <location>
        <position position="263"/>
    </location>
</feature>
<accession>A0AAT9GDV3</accession>
<dbReference type="GO" id="GO:0004315">
    <property type="term" value="F:3-oxoacyl-[acyl-carrier-protein] synthase activity"/>
    <property type="evidence" value="ECO:0007669"/>
    <property type="project" value="InterPro"/>
</dbReference>
<evidence type="ECO:0000256" key="2">
    <source>
        <dbReference type="ARBA" id="ARBA00008642"/>
    </source>
</evidence>
<evidence type="ECO:0000256" key="7">
    <source>
        <dbReference type="ARBA" id="ARBA00023098"/>
    </source>
</evidence>
<dbReference type="GO" id="GO:0005737">
    <property type="term" value="C:cytoplasm"/>
    <property type="evidence" value="ECO:0007669"/>
    <property type="project" value="UniProtKB-SubCell"/>
</dbReference>
<keyword evidence="8 12" id="KW-0275">Fatty acid biosynthesis</keyword>
<evidence type="ECO:0000256" key="1">
    <source>
        <dbReference type="ARBA" id="ARBA00005194"/>
    </source>
</evidence>
<dbReference type="CDD" id="cd00830">
    <property type="entry name" value="KAS_III"/>
    <property type="match status" value="1"/>
</dbReference>
<dbReference type="InterPro" id="IPR013747">
    <property type="entry name" value="ACP_syn_III_C"/>
</dbReference>
<comment type="domain">
    <text evidence="12">The last Arg residue of the ACP-binding site is essential for the weak association between ACP/AcpP and FabH.</text>
</comment>
<keyword evidence="5 12" id="KW-0808">Transferase</keyword>
<evidence type="ECO:0000256" key="6">
    <source>
        <dbReference type="ARBA" id="ARBA00022832"/>
    </source>
</evidence>
<dbReference type="PANTHER" id="PTHR43091">
    <property type="entry name" value="3-OXOACYL-[ACYL-CARRIER-PROTEIN] SYNTHASE"/>
    <property type="match status" value="1"/>
</dbReference>
<dbReference type="Pfam" id="PF08545">
    <property type="entry name" value="ACP_syn_III"/>
    <property type="match status" value="1"/>
</dbReference>
<comment type="similarity">
    <text evidence="2 12">Belongs to the thiolase-like superfamily. FabH family.</text>
</comment>
<keyword evidence="12" id="KW-0963">Cytoplasm</keyword>
<dbReference type="InterPro" id="IPR016039">
    <property type="entry name" value="Thiolase-like"/>
</dbReference>
<dbReference type="GO" id="GO:0006633">
    <property type="term" value="P:fatty acid biosynthetic process"/>
    <property type="evidence" value="ECO:0007669"/>
    <property type="project" value="UniProtKB-UniRule"/>
</dbReference>
<dbReference type="NCBIfam" id="NF006829">
    <property type="entry name" value="PRK09352.1"/>
    <property type="match status" value="1"/>
</dbReference>
<evidence type="ECO:0000256" key="3">
    <source>
        <dbReference type="ARBA" id="ARBA00012333"/>
    </source>
</evidence>
<proteinExistence type="inferred from homology"/>
<comment type="pathway">
    <text evidence="1 12">Lipid metabolism; fatty acid biosynthesis.</text>
</comment>
<feature type="active site" evidence="12">
    <location>
        <position position="293"/>
    </location>
</feature>
<evidence type="ECO:0000256" key="5">
    <source>
        <dbReference type="ARBA" id="ARBA00022679"/>
    </source>
</evidence>
<evidence type="ECO:0000256" key="10">
    <source>
        <dbReference type="ARBA" id="ARBA00023315"/>
    </source>
</evidence>
<keyword evidence="7 12" id="KW-0443">Lipid metabolism</keyword>
<evidence type="ECO:0000256" key="12">
    <source>
        <dbReference type="HAMAP-Rule" id="MF_01815"/>
    </source>
</evidence>
<keyword evidence="4 12" id="KW-0444">Lipid biosynthesis</keyword>
<comment type="function">
    <text evidence="12">Catalyzes the condensation reaction of fatty acid synthesis by the addition to an acyl acceptor of two carbons from malonyl-ACP. Catalyzes the first condensation reaction which initiates fatty acid synthesis and may therefore play a role in governing the total rate of fatty acid production. Possesses both acetoacetyl-ACP synthase and acetyl transacylase activities. Its substrate specificity determines the biosynthesis of branched-chain and/or straight-chain of fatty acids.</text>
</comment>
<comment type="subcellular location">
    <subcellularLocation>
        <location evidence="12">Cytoplasm</location>
    </subcellularLocation>
</comment>
<dbReference type="InterPro" id="IPR004655">
    <property type="entry name" value="FabH"/>
</dbReference>
<feature type="region of interest" description="ACP-binding" evidence="12">
    <location>
        <begin position="264"/>
        <end position="268"/>
    </location>
</feature>
<comment type="subunit">
    <text evidence="12">Homodimer.</text>
</comment>
<dbReference type="InterPro" id="IPR013751">
    <property type="entry name" value="ACP_syn_III_N"/>
</dbReference>
<protein>
    <recommendedName>
        <fullName evidence="3 12">Beta-ketoacyl-[acyl-carrier-protein] synthase III</fullName>
        <shortName evidence="12">Beta-ketoacyl-ACP synthase III</shortName>
        <shortName evidence="12">KAS III</shortName>
        <ecNumber evidence="3 12">2.3.1.180</ecNumber>
    </recommendedName>
    <alternativeName>
        <fullName evidence="12">3-oxoacyl-[acyl-carrier-protein] synthase 3</fullName>
    </alternativeName>
    <alternativeName>
        <fullName evidence="12">3-oxoacyl-[acyl-carrier-protein] synthase III</fullName>
    </alternativeName>
</protein>
<feature type="domain" description="Beta-ketoacyl-[acyl-carrier-protein] synthase III C-terminal" evidence="13">
    <location>
        <begin position="248"/>
        <end position="335"/>
    </location>
</feature>
<dbReference type="EMBL" id="AP029172">
    <property type="protein sequence ID" value="BFD47991.1"/>
    <property type="molecule type" value="Genomic_DNA"/>
</dbReference>
<keyword evidence="10 12" id="KW-0012">Acyltransferase</keyword>
<feature type="domain" description="Beta-ketoacyl-[acyl-carrier-protein] synthase III N-terminal" evidence="14">
    <location>
        <begin position="107"/>
        <end position="171"/>
    </location>
</feature>
<comment type="catalytic activity">
    <reaction evidence="11">
        <text>malonyl-[ACP] + acetyl-CoA + H(+) = 3-oxobutanoyl-[ACP] + CO2 + CoA</text>
        <dbReference type="Rhea" id="RHEA:12080"/>
        <dbReference type="Rhea" id="RHEA-COMP:9623"/>
        <dbReference type="Rhea" id="RHEA-COMP:9625"/>
        <dbReference type="ChEBI" id="CHEBI:15378"/>
        <dbReference type="ChEBI" id="CHEBI:16526"/>
        <dbReference type="ChEBI" id="CHEBI:57287"/>
        <dbReference type="ChEBI" id="CHEBI:57288"/>
        <dbReference type="ChEBI" id="CHEBI:78449"/>
        <dbReference type="ChEBI" id="CHEBI:78450"/>
        <dbReference type="EC" id="2.3.1.180"/>
    </reaction>
    <physiologicalReaction direction="left-to-right" evidence="11">
        <dbReference type="Rhea" id="RHEA:12081"/>
    </physiologicalReaction>
</comment>
<dbReference type="HAMAP" id="MF_01815">
    <property type="entry name" value="FabH"/>
    <property type="match status" value="1"/>
</dbReference>
<organism evidence="15">
    <name type="scientific">Wolbachia endosymbiont of Sergentomyia squamirostris</name>
    <dbReference type="NCBI Taxonomy" id="3113640"/>
    <lineage>
        <taxon>Bacteria</taxon>
        <taxon>Pseudomonadati</taxon>
        <taxon>Pseudomonadota</taxon>
        <taxon>Alphaproteobacteria</taxon>
        <taxon>Rickettsiales</taxon>
        <taxon>Anaplasmataceae</taxon>
        <taxon>Wolbachieae</taxon>
        <taxon>Wolbachia</taxon>
    </lineage>
</organism>
<dbReference type="Pfam" id="PF08541">
    <property type="entry name" value="ACP_syn_III_C"/>
    <property type="match status" value="1"/>
</dbReference>
<keyword evidence="6 12" id="KW-0276">Fatty acid metabolism</keyword>
<evidence type="ECO:0000256" key="9">
    <source>
        <dbReference type="ARBA" id="ARBA00023268"/>
    </source>
</evidence>
<dbReference type="EC" id="2.3.1.180" evidence="3 12"/>
<keyword evidence="9 12" id="KW-0511">Multifunctional enzyme</keyword>
<dbReference type="FunFam" id="3.40.47.10:FF:000004">
    <property type="entry name" value="3-oxoacyl-[acyl-carrier-protein] synthase 3"/>
    <property type="match status" value="1"/>
</dbReference>
<evidence type="ECO:0000259" key="13">
    <source>
        <dbReference type="Pfam" id="PF08541"/>
    </source>
</evidence>
<gene>
    <name evidence="12" type="primary">fabH</name>
    <name evidence="15" type="ORF">DMENIID0003_10650</name>
</gene>
<dbReference type="NCBIfam" id="TIGR00747">
    <property type="entry name" value="fabH"/>
    <property type="match status" value="1"/>
</dbReference>
<evidence type="ECO:0000256" key="4">
    <source>
        <dbReference type="ARBA" id="ARBA00022516"/>
    </source>
</evidence>
<dbReference type="Gene3D" id="3.40.47.10">
    <property type="match status" value="1"/>
</dbReference>
<dbReference type="SUPFAM" id="SSF53901">
    <property type="entry name" value="Thiolase-like"/>
    <property type="match status" value="1"/>
</dbReference>
<name>A0AAT9GDV3_9RICK</name>
<evidence type="ECO:0000259" key="14">
    <source>
        <dbReference type="Pfam" id="PF08545"/>
    </source>
</evidence>
<dbReference type="GO" id="GO:0033818">
    <property type="term" value="F:beta-ketoacyl-acyl-carrier-protein synthase III activity"/>
    <property type="evidence" value="ECO:0007669"/>
    <property type="project" value="UniProtKB-UniRule"/>
</dbReference>
<evidence type="ECO:0000256" key="11">
    <source>
        <dbReference type="ARBA" id="ARBA00051096"/>
    </source>
</evidence>
<evidence type="ECO:0000256" key="8">
    <source>
        <dbReference type="ARBA" id="ARBA00023160"/>
    </source>
</evidence>
<dbReference type="PANTHER" id="PTHR43091:SF1">
    <property type="entry name" value="BETA-KETOACYL-[ACYL-CARRIER-PROTEIN] SYNTHASE III, CHLOROPLASTIC"/>
    <property type="match status" value="1"/>
</dbReference>
<reference evidence="15" key="1">
    <citation type="submission" date="2024-01" db="EMBL/GenBank/DDBJ databases">
        <title>Sequencing the genomes of a sandfly, Sergentomyia squamirostris, and its two endosymbionts.</title>
        <authorList>
            <person name="Itokawa K."/>
            <person name="Sanjoba C."/>
        </authorList>
    </citation>
    <scope>NUCLEOTIDE SEQUENCE</scope>
    <source>
        <strain evidence="15">WSSQ</strain>
    </source>
</reference>
<evidence type="ECO:0000313" key="15">
    <source>
        <dbReference type="EMBL" id="BFD47991.1"/>
    </source>
</evidence>